<evidence type="ECO:0000256" key="3">
    <source>
        <dbReference type="ARBA" id="ARBA00006906"/>
    </source>
</evidence>
<dbReference type="NCBIfam" id="TIGR01182">
    <property type="entry name" value="eda"/>
    <property type="match status" value="1"/>
</dbReference>
<evidence type="ECO:0000256" key="4">
    <source>
        <dbReference type="ARBA" id="ARBA00011233"/>
    </source>
</evidence>
<dbReference type="Proteomes" id="UP000824179">
    <property type="component" value="Unassembled WGS sequence"/>
</dbReference>
<dbReference type="Pfam" id="PF01081">
    <property type="entry name" value="Aldolase"/>
    <property type="match status" value="1"/>
</dbReference>
<evidence type="ECO:0000256" key="7">
    <source>
        <dbReference type="ARBA" id="ARBA00023270"/>
    </source>
</evidence>
<sequence length="206" mass="22112">MTEQQMIEKIKETKVVPVVVFNSIDEVLPKMTALVKGGLPCAEITFRTACAAEAIKLTVDNFPEMLVGAGTVINRNQCEQAIVAGAKFIVSPGFSPEVADCCAEHNMLYLPGIVTPTEAMAAIAKGLTTLKFFPASNYGGLKTIKAICAAFPYLQIMPTGGVSAENILEYLSYDKIIACGGSWMMKGTPEEIEAKTREVVELVKNA</sequence>
<evidence type="ECO:0000256" key="1">
    <source>
        <dbReference type="ARBA" id="ARBA00000654"/>
    </source>
</evidence>
<dbReference type="PANTHER" id="PTHR30246:SF1">
    <property type="entry name" value="2-DEHYDRO-3-DEOXY-6-PHOSPHOGALACTONATE ALDOLASE-RELATED"/>
    <property type="match status" value="1"/>
</dbReference>
<dbReference type="EC" id="4.1.2.14" evidence="5"/>
<dbReference type="InterPro" id="IPR000887">
    <property type="entry name" value="Aldlse_KDPG_KHG"/>
</dbReference>
<keyword evidence="8" id="KW-0119">Carbohydrate metabolism</keyword>
<evidence type="ECO:0000256" key="2">
    <source>
        <dbReference type="ARBA" id="ARBA00004736"/>
    </source>
</evidence>
<dbReference type="Gene3D" id="3.20.20.70">
    <property type="entry name" value="Aldolase class I"/>
    <property type="match status" value="1"/>
</dbReference>
<dbReference type="InterPro" id="IPR031337">
    <property type="entry name" value="KDPG/KHG_AS_1"/>
</dbReference>
<comment type="pathway">
    <text evidence="2">Carbohydrate acid metabolism; 2-dehydro-3-deoxy-D-gluconate degradation; D-glyceraldehyde 3-phosphate and pyruvate from 2-dehydro-3-deoxy-D-gluconate: step 2/2.</text>
</comment>
<dbReference type="EMBL" id="DVHB01000005">
    <property type="protein sequence ID" value="HIR38785.1"/>
    <property type="molecule type" value="Genomic_DNA"/>
</dbReference>
<evidence type="ECO:0000256" key="8">
    <source>
        <dbReference type="ARBA" id="ARBA00023277"/>
    </source>
</evidence>
<evidence type="ECO:0000256" key="5">
    <source>
        <dbReference type="ARBA" id="ARBA00013063"/>
    </source>
</evidence>
<evidence type="ECO:0000256" key="6">
    <source>
        <dbReference type="ARBA" id="ARBA00023239"/>
    </source>
</evidence>
<dbReference type="GO" id="GO:0008675">
    <property type="term" value="F:2-dehydro-3-deoxy-phosphogluconate aldolase activity"/>
    <property type="evidence" value="ECO:0007669"/>
    <property type="project" value="UniProtKB-EC"/>
</dbReference>
<comment type="subunit">
    <text evidence="4">Homotrimer.</text>
</comment>
<dbReference type="CDD" id="cd00452">
    <property type="entry name" value="KDPG_aldolase"/>
    <property type="match status" value="1"/>
</dbReference>
<organism evidence="9 10">
    <name type="scientific">Candidatus Coproplasma stercoripullorum</name>
    <dbReference type="NCBI Taxonomy" id="2840751"/>
    <lineage>
        <taxon>Bacteria</taxon>
        <taxon>Bacillati</taxon>
        <taxon>Bacillota</taxon>
        <taxon>Clostridia</taxon>
        <taxon>Eubacteriales</taxon>
        <taxon>Candidatus Coproplasma</taxon>
    </lineage>
</organism>
<dbReference type="PROSITE" id="PS00159">
    <property type="entry name" value="ALDOLASE_KDPG_KHG_1"/>
    <property type="match status" value="1"/>
</dbReference>
<protein>
    <recommendedName>
        <fullName evidence="5">2-dehydro-3-deoxy-phosphogluconate aldolase</fullName>
        <ecNumber evidence="5">4.1.2.14</ecNumber>
    </recommendedName>
</protein>
<dbReference type="PROSITE" id="PS00160">
    <property type="entry name" value="ALDOLASE_KDPG_KHG_2"/>
    <property type="match status" value="1"/>
</dbReference>
<keyword evidence="7" id="KW-0704">Schiff base</keyword>
<dbReference type="PANTHER" id="PTHR30246">
    <property type="entry name" value="2-KETO-3-DEOXY-6-PHOSPHOGLUCONATE ALDOLASE"/>
    <property type="match status" value="1"/>
</dbReference>
<proteinExistence type="inferred from homology"/>
<comment type="caution">
    <text evidence="9">The sequence shown here is derived from an EMBL/GenBank/DDBJ whole genome shotgun (WGS) entry which is preliminary data.</text>
</comment>
<dbReference type="InterPro" id="IPR031338">
    <property type="entry name" value="KDPG/KHG_AS_2"/>
</dbReference>
<dbReference type="SUPFAM" id="SSF51569">
    <property type="entry name" value="Aldolase"/>
    <property type="match status" value="1"/>
</dbReference>
<reference evidence="9" key="2">
    <citation type="journal article" date="2021" name="PeerJ">
        <title>Extensive microbial diversity within the chicken gut microbiome revealed by metagenomics and culture.</title>
        <authorList>
            <person name="Gilroy R."/>
            <person name="Ravi A."/>
            <person name="Getino M."/>
            <person name="Pursley I."/>
            <person name="Horton D.L."/>
            <person name="Alikhan N.F."/>
            <person name="Baker D."/>
            <person name="Gharbi K."/>
            <person name="Hall N."/>
            <person name="Watson M."/>
            <person name="Adriaenssens E.M."/>
            <person name="Foster-Nyarko E."/>
            <person name="Jarju S."/>
            <person name="Secka A."/>
            <person name="Antonio M."/>
            <person name="Oren A."/>
            <person name="Chaudhuri R.R."/>
            <person name="La Ragione R."/>
            <person name="Hildebrand F."/>
            <person name="Pallen M.J."/>
        </authorList>
    </citation>
    <scope>NUCLEOTIDE SEQUENCE</scope>
    <source>
        <strain evidence="9">ChiW25-3613</strain>
    </source>
</reference>
<name>A0A9D1AEX0_9FIRM</name>
<gene>
    <name evidence="9" type="primary">eda</name>
    <name evidence="9" type="ORF">IAB90_00225</name>
</gene>
<accession>A0A9D1AEX0</accession>
<comment type="catalytic activity">
    <reaction evidence="1">
        <text>2-dehydro-3-deoxy-6-phospho-D-gluconate = D-glyceraldehyde 3-phosphate + pyruvate</text>
        <dbReference type="Rhea" id="RHEA:17089"/>
        <dbReference type="ChEBI" id="CHEBI:15361"/>
        <dbReference type="ChEBI" id="CHEBI:57569"/>
        <dbReference type="ChEBI" id="CHEBI:59776"/>
        <dbReference type="EC" id="4.1.2.14"/>
    </reaction>
</comment>
<comment type="similarity">
    <text evidence="3">Belongs to the KHG/KDPG aldolase family.</text>
</comment>
<reference evidence="9" key="1">
    <citation type="submission" date="2020-10" db="EMBL/GenBank/DDBJ databases">
        <authorList>
            <person name="Gilroy R."/>
        </authorList>
    </citation>
    <scope>NUCLEOTIDE SEQUENCE</scope>
    <source>
        <strain evidence="9">ChiW25-3613</strain>
    </source>
</reference>
<dbReference type="InterPro" id="IPR013785">
    <property type="entry name" value="Aldolase_TIM"/>
</dbReference>
<evidence type="ECO:0000313" key="10">
    <source>
        <dbReference type="Proteomes" id="UP000824179"/>
    </source>
</evidence>
<evidence type="ECO:0000313" key="9">
    <source>
        <dbReference type="EMBL" id="HIR38785.1"/>
    </source>
</evidence>
<keyword evidence="6 9" id="KW-0456">Lyase</keyword>
<dbReference type="AlphaFoldDB" id="A0A9D1AEX0"/>